<protein>
    <submittedName>
        <fullName evidence="2">Uncharacterized protein</fullName>
    </submittedName>
</protein>
<keyword evidence="3" id="KW-1185">Reference proteome</keyword>
<evidence type="ECO:0000313" key="3">
    <source>
        <dbReference type="Proteomes" id="UP000182977"/>
    </source>
</evidence>
<evidence type="ECO:0000313" key="2">
    <source>
        <dbReference type="EMBL" id="SDU74189.1"/>
    </source>
</evidence>
<proteinExistence type="predicted"/>
<dbReference type="STRING" id="419479.SAMN04488563_4693"/>
<organism evidence="2 3">
    <name type="scientific">Jiangella alkaliphila</name>
    <dbReference type="NCBI Taxonomy" id="419479"/>
    <lineage>
        <taxon>Bacteria</taxon>
        <taxon>Bacillati</taxon>
        <taxon>Actinomycetota</taxon>
        <taxon>Actinomycetes</taxon>
        <taxon>Jiangellales</taxon>
        <taxon>Jiangellaceae</taxon>
        <taxon>Jiangella</taxon>
    </lineage>
</organism>
<evidence type="ECO:0000256" key="1">
    <source>
        <dbReference type="SAM" id="Phobius"/>
    </source>
</evidence>
<keyword evidence="1" id="KW-0472">Membrane</keyword>
<keyword evidence="1" id="KW-0812">Transmembrane</keyword>
<dbReference type="EMBL" id="LT629791">
    <property type="protein sequence ID" value="SDU74189.1"/>
    <property type="molecule type" value="Genomic_DNA"/>
</dbReference>
<dbReference type="RefSeq" id="WP_046770067.1">
    <property type="nucleotide sequence ID" value="NZ_LBMC01000018.1"/>
</dbReference>
<keyword evidence="1" id="KW-1133">Transmembrane helix</keyword>
<feature type="transmembrane region" description="Helical" evidence="1">
    <location>
        <begin position="42"/>
        <end position="64"/>
    </location>
</feature>
<gene>
    <name evidence="2" type="ORF">SAMN04488563_4693</name>
</gene>
<reference evidence="3" key="1">
    <citation type="submission" date="2016-10" db="EMBL/GenBank/DDBJ databases">
        <authorList>
            <person name="Varghese N."/>
            <person name="Submissions S."/>
        </authorList>
    </citation>
    <scope>NUCLEOTIDE SEQUENCE [LARGE SCALE GENOMIC DNA]</scope>
    <source>
        <strain evidence="3">DSM 45079</strain>
    </source>
</reference>
<name>A0A1H2KZR3_9ACTN</name>
<dbReference type="OrthoDB" id="4317271at2"/>
<dbReference type="AlphaFoldDB" id="A0A1H2KZR3"/>
<accession>A0A1H2KZR3</accession>
<dbReference type="Proteomes" id="UP000182977">
    <property type="component" value="Chromosome I"/>
</dbReference>
<sequence>MDEQALREALRSEAADQPFDPAAVDRAVERGRSQRRRRRTTLLAVVPVVTLAVAGAGAAALAWLPGDPPTARSAGDAAVARPVQLLTWPEPDGVGVAMEALYQGTLTVTDNGCVALGGIAESHPVIPVAWPPGWSVARDGDGRAALFDETGRLRAREGDAIGIGGGNLDYDNGLMPIDPNHPCALGDTRYFFASGELSAEAQP</sequence>